<comment type="caution">
    <text evidence="4">Lacks conserved residue(s) required for the propagation of feature annotation.</text>
</comment>
<feature type="chain" id="PRO_5043947185" evidence="5">
    <location>
        <begin position="20"/>
        <end position="374"/>
    </location>
</feature>
<dbReference type="Gene3D" id="2.30.30.40">
    <property type="entry name" value="SH3 Domains"/>
    <property type="match status" value="1"/>
</dbReference>
<evidence type="ECO:0000256" key="1">
    <source>
        <dbReference type="ARBA" id="ARBA00022801"/>
    </source>
</evidence>
<dbReference type="PROSITE" id="PS51635">
    <property type="entry name" value="PNPLA"/>
    <property type="match status" value="1"/>
</dbReference>
<keyword evidence="1 4" id="KW-0378">Hydrolase</keyword>
<organism evidence="7 8">
    <name type="scientific">Leptospira levettii</name>
    <dbReference type="NCBI Taxonomy" id="2023178"/>
    <lineage>
        <taxon>Bacteria</taxon>
        <taxon>Pseudomonadati</taxon>
        <taxon>Spirochaetota</taxon>
        <taxon>Spirochaetia</taxon>
        <taxon>Leptospirales</taxon>
        <taxon>Leptospiraceae</taxon>
        <taxon>Leptospira</taxon>
    </lineage>
</organism>
<dbReference type="InterPro" id="IPR003646">
    <property type="entry name" value="SH3-like_bac-type"/>
</dbReference>
<keyword evidence="3 4" id="KW-0443">Lipid metabolism</keyword>
<comment type="caution">
    <text evidence="7">The sequence shown here is derived from an EMBL/GenBank/DDBJ whole genome shotgun (WGS) entry which is preliminary data.</text>
</comment>
<dbReference type="Proteomes" id="UP001209694">
    <property type="component" value="Unassembled WGS sequence"/>
</dbReference>
<evidence type="ECO:0000256" key="2">
    <source>
        <dbReference type="ARBA" id="ARBA00022963"/>
    </source>
</evidence>
<sequence>MKKILILPLLLFIISNCSKNEPALVSVTTHLTLREQPNKLSRPIKKLYNNQRVTILEETENFEFIDNVYGQYVKIKDGDGDKGYLFDAYLVKEEFANKFKNKRICLVLSTGGSAGVSHIGALRAINYLNITPDCVYGNSTGALIGSLYARYPNQDYQLLYSNLMSSYFQFIKNKKSERAEENGIIGGLALAFLNPFLGIAGGMLIAQNSANNVSEKDISNFQYFLNEYYNGARIQNLEIDFATSHFKKKGQGVELQIEKSGNLANAVINSISNPYIFKLKSDEIIDPGIDRSAATPVLDACSTFNPDIIIAINVTGNNALYDPTIKCKVVEVKLSYPIENENYVLLGMGDEYDSIVKKSFSDSLHIIKKESNKL</sequence>
<dbReference type="InterPro" id="IPR016035">
    <property type="entry name" value="Acyl_Trfase/lysoPLipase"/>
</dbReference>
<dbReference type="GO" id="GO:0016042">
    <property type="term" value="P:lipid catabolic process"/>
    <property type="evidence" value="ECO:0007669"/>
    <property type="project" value="UniProtKB-UniRule"/>
</dbReference>
<name>A0AAW5VFQ5_9LEPT</name>
<feature type="active site" description="Nucleophile" evidence="4">
    <location>
        <position position="139"/>
    </location>
</feature>
<feature type="domain" description="PNPLA" evidence="6">
    <location>
        <begin position="106"/>
        <end position="301"/>
    </location>
</feature>
<dbReference type="Pfam" id="PF01734">
    <property type="entry name" value="Patatin"/>
    <property type="match status" value="1"/>
</dbReference>
<keyword evidence="5" id="KW-0732">Signal</keyword>
<dbReference type="PANTHER" id="PTHR14226">
    <property type="entry name" value="NEUROPATHY TARGET ESTERASE/SWISS CHEESE D.MELANOGASTER"/>
    <property type="match status" value="1"/>
</dbReference>
<evidence type="ECO:0000313" key="7">
    <source>
        <dbReference type="EMBL" id="MCW7517075.1"/>
    </source>
</evidence>
<protein>
    <submittedName>
        <fullName evidence="7">Patatin-like phospholipase family protein</fullName>
    </submittedName>
</protein>
<dbReference type="GO" id="GO:0016787">
    <property type="term" value="F:hydrolase activity"/>
    <property type="evidence" value="ECO:0007669"/>
    <property type="project" value="UniProtKB-UniRule"/>
</dbReference>
<accession>A0AAW5VFQ5</accession>
<evidence type="ECO:0000313" key="8">
    <source>
        <dbReference type="Proteomes" id="UP001209694"/>
    </source>
</evidence>
<dbReference type="InterPro" id="IPR002641">
    <property type="entry name" value="PNPLA_dom"/>
</dbReference>
<evidence type="ECO:0000256" key="4">
    <source>
        <dbReference type="PROSITE-ProRule" id="PRU01161"/>
    </source>
</evidence>
<dbReference type="InterPro" id="IPR050301">
    <property type="entry name" value="NTE"/>
</dbReference>
<dbReference type="AlphaFoldDB" id="A0AAW5VFQ5"/>
<evidence type="ECO:0000256" key="5">
    <source>
        <dbReference type="SAM" id="SignalP"/>
    </source>
</evidence>
<feature type="signal peptide" evidence="5">
    <location>
        <begin position="1"/>
        <end position="19"/>
    </location>
</feature>
<dbReference type="PANTHER" id="PTHR14226:SF29">
    <property type="entry name" value="NEUROPATHY TARGET ESTERASE SWS"/>
    <property type="match status" value="1"/>
</dbReference>
<dbReference type="RefSeq" id="WP_265356498.1">
    <property type="nucleotide sequence ID" value="NZ_JAMQPS010000008.1"/>
</dbReference>
<dbReference type="SUPFAM" id="SSF52151">
    <property type="entry name" value="FabD/lysophospholipase-like"/>
    <property type="match status" value="1"/>
</dbReference>
<dbReference type="Pfam" id="PF08239">
    <property type="entry name" value="SH3_3"/>
    <property type="match status" value="1"/>
</dbReference>
<feature type="short sequence motif" description="GXSXG" evidence="4">
    <location>
        <begin position="137"/>
        <end position="141"/>
    </location>
</feature>
<evidence type="ECO:0000259" key="6">
    <source>
        <dbReference type="PROSITE" id="PS51635"/>
    </source>
</evidence>
<reference evidence="7" key="1">
    <citation type="submission" date="2022-06" db="EMBL/GenBank/DDBJ databases">
        <title>Leptospira isolates from biofilms formed at urban environments.</title>
        <authorList>
            <person name="Ribeiro P.S."/>
            <person name="Sousa T."/>
            <person name="Carvalho N."/>
            <person name="Aburjaile F."/>
            <person name="Neves F."/>
            <person name="Oliveira D."/>
            <person name="Blanco L."/>
            <person name="Lima J."/>
            <person name="Costa F."/>
            <person name="Brenig B."/>
            <person name="Soares S."/>
            <person name="Ramos R."/>
            <person name="Goes-Neto A."/>
            <person name="Matiuzzi M."/>
            <person name="Azevedo V."/>
            <person name="Ristow P."/>
        </authorList>
    </citation>
    <scope>NUCLEOTIDE SEQUENCE</scope>
    <source>
        <strain evidence="7">VSF7</strain>
    </source>
</reference>
<proteinExistence type="predicted"/>
<gene>
    <name evidence="7" type="ORF">ND810_18050</name>
</gene>
<dbReference type="Gene3D" id="3.40.1090.10">
    <property type="entry name" value="Cytosolic phospholipase A2 catalytic domain"/>
    <property type="match status" value="1"/>
</dbReference>
<evidence type="ECO:0000256" key="3">
    <source>
        <dbReference type="ARBA" id="ARBA00023098"/>
    </source>
</evidence>
<dbReference type="EMBL" id="JAMQQD010000009">
    <property type="protein sequence ID" value="MCW7517075.1"/>
    <property type="molecule type" value="Genomic_DNA"/>
</dbReference>
<feature type="active site" description="Proton acceptor" evidence="4">
    <location>
        <position position="286"/>
    </location>
</feature>
<keyword evidence="2 4" id="KW-0442">Lipid degradation</keyword>